<gene>
    <name evidence="1" type="ordered locus">cce_0075</name>
</gene>
<name>B1WZ61_CROS5</name>
<dbReference type="HOGENOM" id="CLU_3364500_0_0_3"/>
<accession>B1WZ61</accession>
<organism evidence="1 2">
    <name type="scientific">Crocosphaera subtropica (strain ATCC 51142 / BH68)</name>
    <name type="common">Cyanothece sp. (strain ATCC 51142)</name>
    <dbReference type="NCBI Taxonomy" id="43989"/>
    <lineage>
        <taxon>Bacteria</taxon>
        <taxon>Bacillati</taxon>
        <taxon>Cyanobacteriota</taxon>
        <taxon>Cyanophyceae</taxon>
        <taxon>Oscillatoriophycideae</taxon>
        <taxon>Chroococcales</taxon>
        <taxon>Aphanothecaceae</taxon>
        <taxon>Crocosphaera</taxon>
        <taxon>Crocosphaera subtropica</taxon>
    </lineage>
</organism>
<dbReference type="EMBL" id="CP000806">
    <property type="protein sequence ID" value="ACB49427.1"/>
    <property type="molecule type" value="Genomic_DNA"/>
</dbReference>
<dbReference type="Proteomes" id="UP000001203">
    <property type="component" value="Chromosome circular"/>
</dbReference>
<protein>
    <submittedName>
        <fullName evidence="1">Uncharacterized protein</fullName>
    </submittedName>
</protein>
<keyword evidence="2" id="KW-1185">Reference proteome</keyword>
<evidence type="ECO:0000313" key="1">
    <source>
        <dbReference type="EMBL" id="ACB49427.1"/>
    </source>
</evidence>
<dbReference type="AlphaFoldDB" id="B1WZ61"/>
<proteinExistence type="predicted"/>
<sequence length="35" mass="4089">MRYSNHLKTLALGLWFQNSDTYKSSKNLKNNLKSS</sequence>
<evidence type="ECO:0000313" key="2">
    <source>
        <dbReference type="Proteomes" id="UP000001203"/>
    </source>
</evidence>
<dbReference type="KEGG" id="cyt:cce_0075"/>
<reference evidence="1 2" key="1">
    <citation type="journal article" date="2008" name="Proc. Natl. Acad. Sci. U.S.A.">
        <title>The genome of Cyanothece 51142, a unicellular diazotrophic cyanobacterium important in the marine nitrogen cycle.</title>
        <authorList>
            <person name="Welsh E.A."/>
            <person name="Liberton M."/>
            <person name="Stoeckel J."/>
            <person name="Loh T."/>
            <person name="Elvitigala T."/>
            <person name="Wang C."/>
            <person name="Wollam A."/>
            <person name="Fulton R.S."/>
            <person name="Clifton S.W."/>
            <person name="Jacobs J.M."/>
            <person name="Aurora R."/>
            <person name="Ghosh B.K."/>
            <person name="Sherman L.A."/>
            <person name="Smith R.D."/>
            <person name="Wilson R.K."/>
            <person name="Pakrasi H.B."/>
        </authorList>
    </citation>
    <scope>NUCLEOTIDE SEQUENCE [LARGE SCALE GENOMIC DNA]</scope>
    <source>
        <strain evidence="2">ATCC 51142 / BH68</strain>
    </source>
</reference>